<dbReference type="SUPFAM" id="SSF52540">
    <property type="entry name" value="P-loop containing nucleoside triphosphate hydrolases"/>
    <property type="match status" value="1"/>
</dbReference>
<comment type="similarity">
    <text evidence="6">Belongs to the formate--tetrahydrofolate ligase family.</text>
</comment>
<evidence type="ECO:0000256" key="5">
    <source>
        <dbReference type="ARBA" id="ARBA00022840"/>
    </source>
</evidence>
<dbReference type="CDD" id="cd00477">
    <property type="entry name" value="FTHFS"/>
    <property type="match status" value="1"/>
</dbReference>
<protein>
    <recommendedName>
        <fullName evidence="6">Formate--tetrahydrofolate ligase</fullName>
        <ecNumber evidence="6">6.3.4.3</ecNumber>
    </recommendedName>
    <alternativeName>
        <fullName evidence="6">Formyltetrahydrofolate synthetase</fullName>
        <shortName evidence="6">FHS</shortName>
        <shortName evidence="6">FTHFS</shortName>
    </alternativeName>
</protein>
<keyword evidence="2 6" id="KW-0554">One-carbon metabolism</keyword>
<dbReference type="HAMAP" id="MF_01543">
    <property type="entry name" value="FTHFS"/>
    <property type="match status" value="1"/>
</dbReference>
<dbReference type="Pfam" id="PF01268">
    <property type="entry name" value="FTHFS"/>
    <property type="match status" value="1"/>
</dbReference>
<dbReference type="Gene3D" id="3.30.1510.10">
    <property type="entry name" value="Domain 2, N(10)-formyltetrahydrofolate synthetase"/>
    <property type="match status" value="1"/>
</dbReference>
<evidence type="ECO:0000256" key="6">
    <source>
        <dbReference type="HAMAP-Rule" id="MF_01543"/>
    </source>
</evidence>
<dbReference type="InterPro" id="IPR020628">
    <property type="entry name" value="Formate_THF_ligase_CS"/>
</dbReference>
<keyword evidence="8" id="KW-1185">Reference proteome</keyword>
<reference evidence="8" key="1">
    <citation type="submission" date="2015-07" db="EMBL/GenBank/DDBJ databases">
        <title>Fjat-14205 dsm 2895.</title>
        <authorList>
            <person name="Liu B."/>
            <person name="Wang J."/>
            <person name="Zhu Y."/>
            <person name="Liu G."/>
            <person name="Chen Q."/>
            <person name="Chen Z."/>
            <person name="Lan J."/>
            <person name="Che J."/>
            <person name="Ge C."/>
            <person name="Shi H."/>
            <person name="Pan Z."/>
            <person name="Liu X."/>
        </authorList>
    </citation>
    <scope>NUCLEOTIDE SEQUENCE [LARGE SCALE GENOMIC DNA]</scope>
    <source>
        <strain evidence="8">DSM 25560</strain>
    </source>
</reference>
<evidence type="ECO:0000313" key="8">
    <source>
        <dbReference type="Proteomes" id="UP000050668"/>
    </source>
</evidence>
<dbReference type="Gene3D" id="3.40.50.300">
    <property type="entry name" value="P-loop containing nucleotide triphosphate hydrolases"/>
    <property type="match status" value="1"/>
</dbReference>
<accession>A0ABR5K2A5</accession>
<comment type="caution">
    <text evidence="7">The sequence shown here is derived from an EMBL/GenBank/DDBJ whole genome shotgun (WGS) entry which is preliminary data.</text>
</comment>
<dbReference type="PROSITE" id="PS00722">
    <property type="entry name" value="FTHFS_2"/>
    <property type="match status" value="1"/>
</dbReference>
<organism evidence="7 8">
    <name type="scientific">Lysinibacillus contaminans</name>
    <dbReference type="NCBI Taxonomy" id="1293441"/>
    <lineage>
        <taxon>Bacteria</taxon>
        <taxon>Bacillati</taxon>
        <taxon>Bacillota</taxon>
        <taxon>Bacilli</taxon>
        <taxon>Bacillales</taxon>
        <taxon>Bacillaceae</taxon>
        <taxon>Lysinibacillus</taxon>
    </lineage>
</organism>
<gene>
    <name evidence="6" type="primary">fhs</name>
    <name evidence="7" type="ORF">AEA09_10200</name>
</gene>
<evidence type="ECO:0000256" key="4">
    <source>
        <dbReference type="ARBA" id="ARBA00022741"/>
    </source>
</evidence>
<sequence>MTTTNKPLSDLEIASQAVMRPITEIAKAAGIPEDALEQYGRYKAKIDPLKIVAQAADAKVVLVTAISPTPAGEGKSTVTVGLADAIHQLNKNVMVALREPSLGPVMGVKGGATGGGYAQVVPMEDINLHFTGDLHAITTANNALSAFIDNHIHQGNVLNIDPRRIIWKRVMDLNDRALRKVVVGLGGPVQGMPREDGFDITVASEIMAVFCLATSIDDLRERLSNIVIGYTFNREPVFVRDLQVEGALTLLLKDAFKPNLVQTLEGTPAIIHGGPFANIAHGCNSIMATQTARKLADIVVTEAGFAADLGAEKFMNIKAREAGFKPSAVVIVATIRALKMHGGVAKTELVGENVDALLKGIANLAKHVETVRAFGVEPIIALNRFITDTEAELEAVLNWCKEQNVRIARTNVWEEGGKGGIALAEQVLAVIEEENNFAPLYEVTDSIEEKVRTIVQKVYGGKDVNFTDQAKKQIAQIEKFGWDVLPICMAKTQYSLSDQPSLLGRPEGFTITIREVIPKLGAGFLVCLTGDIMTMPGLPKAPAALRMDVDNDGNAVGLF</sequence>
<dbReference type="Proteomes" id="UP000050668">
    <property type="component" value="Unassembled WGS sequence"/>
</dbReference>
<dbReference type="PROSITE" id="PS00721">
    <property type="entry name" value="FTHFS_1"/>
    <property type="match status" value="1"/>
</dbReference>
<dbReference type="NCBIfam" id="NF010030">
    <property type="entry name" value="PRK13505.1"/>
    <property type="match status" value="1"/>
</dbReference>
<proteinExistence type="inferred from homology"/>
<keyword evidence="5 6" id="KW-0067">ATP-binding</keyword>
<dbReference type="EC" id="6.3.4.3" evidence="6"/>
<keyword evidence="3 6" id="KW-0436">Ligase</keyword>
<feature type="binding site" evidence="6">
    <location>
        <begin position="69"/>
        <end position="76"/>
    </location>
    <ligand>
        <name>ATP</name>
        <dbReference type="ChEBI" id="CHEBI:30616"/>
    </ligand>
</feature>
<dbReference type="InterPro" id="IPR027417">
    <property type="entry name" value="P-loop_NTPase"/>
</dbReference>
<comment type="catalytic activity">
    <reaction evidence="6">
        <text>(6S)-5,6,7,8-tetrahydrofolate + formate + ATP = (6R)-10-formyltetrahydrofolate + ADP + phosphate</text>
        <dbReference type="Rhea" id="RHEA:20221"/>
        <dbReference type="ChEBI" id="CHEBI:15740"/>
        <dbReference type="ChEBI" id="CHEBI:30616"/>
        <dbReference type="ChEBI" id="CHEBI:43474"/>
        <dbReference type="ChEBI" id="CHEBI:57453"/>
        <dbReference type="ChEBI" id="CHEBI:195366"/>
        <dbReference type="ChEBI" id="CHEBI:456216"/>
        <dbReference type="EC" id="6.3.4.3"/>
    </reaction>
</comment>
<dbReference type="GO" id="GO:0016874">
    <property type="term" value="F:ligase activity"/>
    <property type="evidence" value="ECO:0007669"/>
    <property type="project" value="UniProtKB-KW"/>
</dbReference>
<comment type="pathway">
    <text evidence="1 6">One-carbon metabolism; tetrahydrofolate interconversion.</text>
</comment>
<dbReference type="InterPro" id="IPR000559">
    <property type="entry name" value="Formate_THF_ligase"/>
</dbReference>
<dbReference type="EMBL" id="LGRV01000003">
    <property type="protein sequence ID" value="KOS68875.1"/>
    <property type="molecule type" value="Genomic_DNA"/>
</dbReference>
<dbReference type="RefSeq" id="WP_053583728.1">
    <property type="nucleotide sequence ID" value="NZ_LGRV01000003.1"/>
</dbReference>
<evidence type="ECO:0000256" key="3">
    <source>
        <dbReference type="ARBA" id="ARBA00022598"/>
    </source>
</evidence>
<name>A0ABR5K2A5_9BACI</name>
<dbReference type="Gene3D" id="3.10.410.10">
    <property type="entry name" value="Formyltetrahydrofolate synthetase, domain 3"/>
    <property type="match status" value="1"/>
</dbReference>
<evidence type="ECO:0000256" key="2">
    <source>
        <dbReference type="ARBA" id="ARBA00022563"/>
    </source>
</evidence>
<evidence type="ECO:0000256" key="1">
    <source>
        <dbReference type="ARBA" id="ARBA00004777"/>
    </source>
</evidence>
<keyword evidence="4 6" id="KW-0547">Nucleotide-binding</keyword>
<evidence type="ECO:0000313" key="7">
    <source>
        <dbReference type="EMBL" id="KOS68875.1"/>
    </source>
</evidence>